<dbReference type="KEGG" id="hbe:BEI_0451"/>
<dbReference type="InterPro" id="IPR011990">
    <property type="entry name" value="TPR-like_helical_dom_sf"/>
</dbReference>
<proteinExistence type="predicted"/>
<feature type="coiled-coil region" evidence="1">
    <location>
        <begin position="493"/>
        <end position="539"/>
    </location>
</feature>
<evidence type="ECO:0000313" key="3">
    <source>
        <dbReference type="Proteomes" id="UP000219993"/>
    </source>
</evidence>
<name>A0A291P3I7_9GAMM</name>
<dbReference type="SUPFAM" id="SSF48452">
    <property type="entry name" value="TPR-like"/>
    <property type="match status" value="1"/>
</dbReference>
<organism evidence="2 3">
    <name type="scientific">Halomonas beimenensis</name>
    <dbReference type="NCBI Taxonomy" id="475662"/>
    <lineage>
        <taxon>Bacteria</taxon>
        <taxon>Pseudomonadati</taxon>
        <taxon>Pseudomonadota</taxon>
        <taxon>Gammaproteobacteria</taxon>
        <taxon>Oceanospirillales</taxon>
        <taxon>Halomonadaceae</taxon>
        <taxon>Halomonas</taxon>
    </lineage>
</organism>
<accession>A0A291P3I7</accession>
<keyword evidence="3" id="KW-1185">Reference proteome</keyword>
<protein>
    <submittedName>
        <fullName evidence="2">Adenylate cyclase</fullName>
    </submittedName>
</protein>
<dbReference type="AlphaFoldDB" id="A0A291P3I7"/>
<gene>
    <name evidence="2" type="ORF">BEI_0451</name>
</gene>
<sequence>MGAENHGSRAAPMIAVLPFRGHGEPPGDASFPRLVGEALVGELTRFGGIEVIAAQSAAAVADLPETEAARRLGADYVLTGRLLSVGGAPRLGVALVVGADATPVWHETLELRMDDLPGVIDEVTARLAATFSARVFGDVVRRSRRRSPETLEDFELIARGVALLKTGTREADEEARGLFRQVLERDPDSAPALGGMALSWFNEWSCDFWEEFEDIGRRAYGLAHRALALDDRDPWLHLVLGRILLYRREFAAAAWYIDRALALAPNDAELLIELVPAEVYLGRPEMAQAHAEKAMRLNPYHPNYYYAYAAFPSFVMREFEAALAIAERAAGVMIIDIPAFTAIASAHLGRWGKARHFLALFETEFRRRITQGRDPAPGEAFDWLIAYNPFRRQQDIDLVVEGLGILHSGSGGPQPGVVPSTASGVTPSTQVLRRDGDGWRVHFNGEVMTLPDLKGMHDLARLLARPGEEFHCLDLAGRGEAARGDTMLDERGRLEVKQRIRDLQEALAEAEDMNDLGRAEQLRSELDRLVEELSRALGVGGRGRRMGDLAERARSTVTWRIRHAIRRIGKTHPGFQRHLENSVRTGTFCRYQPERPCRWDVAT</sequence>
<dbReference type="Proteomes" id="UP000219993">
    <property type="component" value="Chromosome"/>
</dbReference>
<keyword evidence="1" id="KW-0175">Coiled coil</keyword>
<dbReference type="EMBL" id="CP021435">
    <property type="protein sequence ID" value="ATJ81438.1"/>
    <property type="molecule type" value="Genomic_DNA"/>
</dbReference>
<evidence type="ECO:0000313" key="2">
    <source>
        <dbReference type="EMBL" id="ATJ81438.1"/>
    </source>
</evidence>
<reference evidence="2 3" key="1">
    <citation type="journal article" date="2017" name="Sci. Rep.">
        <title>Revealing the Saline Adaptation Strategies of the Halophilic Bacterium Halomonas beimenensis through High-throughput Omics and Transposon Mutagenesis Approaches.</title>
        <authorList>
            <person name="Chen Y.H."/>
            <person name="Lin S.S."/>
            <person name="Shyu Y.T."/>
        </authorList>
    </citation>
    <scope>NUCLEOTIDE SEQUENCE [LARGE SCALE GENOMIC DNA]</scope>
    <source>
        <strain evidence="2 3">NTU-111</strain>
    </source>
</reference>
<evidence type="ECO:0000256" key="1">
    <source>
        <dbReference type="SAM" id="Coils"/>
    </source>
</evidence>
<dbReference type="Gene3D" id="1.25.40.10">
    <property type="entry name" value="Tetratricopeptide repeat domain"/>
    <property type="match status" value="1"/>
</dbReference>